<dbReference type="Antibodypedia" id="27397">
    <property type="antibodies" value="183 antibodies from 25 providers"/>
</dbReference>
<proteinExistence type="evidence at protein level"/>
<evidence type="ECO:0000313" key="1">
    <source>
        <dbReference type="Ensembl" id="ENSMUSP00000122828.2"/>
    </source>
</evidence>
<reference evidence="1" key="3">
    <citation type="submission" date="2025-08" db="UniProtKB">
        <authorList>
            <consortium name="Ensembl"/>
        </authorList>
    </citation>
    <scope>IDENTIFICATION</scope>
    <source>
        <strain evidence="1">C57BL/6J</strain>
    </source>
</reference>
<dbReference type="GeneTree" id="ENSGT00390000013049"/>
<dbReference type="Ensembl" id="ENSMUST00000153970.8">
    <property type="protein sequence ID" value="ENSMUSP00000122828.2"/>
    <property type="gene ID" value="ENSMUSG00000032309.16"/>
</dbReference>
<organism evidence="1 3">
    <name type="scientific">Mus musculus</name>
    <name type="common">Mouse</name>
    <dbReference type="NCBI Taxonomy" id="10090"/>
    <lineage>
        <taxon>Eukaryota</taxon>
        <taxon>Metazoa</taxon>
        <taxon>Chordata</taxon>
        <taxon>Craniata</taxon>
        <taxon>Vertebrata</taxon>
        <taxon>Euteleostomi</taxon>
        <taxon>Mammalia</taxon>
        <taxon>Eutheria</taxon>
        <taxon>Euarchontoglires</taxon>
        <taxon>Glires</taxon>
        <taxon>Rodentia</taxon>
        <taxon>Myomorpha</taxon>
        <taxon>Muroidea</taxon>
        <taxon>Muridae</taxon>
        <taxon>Murinae</taxon>
        <taxon>Mus</taxon>
        <taxon>Mus</taxon>
    </lineage>
</organism>
<dbReference type="HOGENOM" id="CLU_3279327_0_0_1"/>
<keyword evidence="4 5" id="KW-1267">Proteomics identification</keyword>
<dbReference type="VEuPathDB" id="HostDB:ENSMUSG00000032309"/>
<dbReference type="Bgee" id="ENSMUSG00000032309">
    <property type="expression patterns" value="Expressed in optic fissure and 253 other cell types or tissues"/>
</dbReference>
<sequence>MEPAGGGGGVSSSTDPRSTYVLKYAACGGSVYAECCGPIAA</sequence>
<dbReference type="MGI" id="MGI:1926014">
    <property type="gene designation" value="Fbxo22"/>
</dbReference>
<dbReference type="AGR" id="MGI:1926014"/>
<evidence type="ECO:0007829" key="4">
    <source>
        <dbReference type="PeptideAtlas" id="D6RFT2"/>
    </source>
</evidence>
<dbReference type="ProteomicsDB" id="304616"/>
<protein>
    <submittedName>
        <fullName evidence="1">F-box protein 22</fullName>
    </submittedName>
</protein>
<accession>D6RFT2</accession>
<evidence type="ECO:0000313" key="3">
    <source>
        <dbReference type="Proteomes" id="UP000000589"/>
    </source>
</evidence>
<keyword evidence="3" id="KW-1185">Reference proteome</keyword>
<dbReference type="Proteomes" id="UP000000589">
    <property type="component" value="Chromosome 9"/>
</dbReference>
<reference evidence="1" key="4">
    <citation type="submission" date="2025-09" db="UniProtKB">
        <authorList>
            <consortium name="Ensembl"/>
        </authorList>
    </citation>
    <scope>IDENTIFICATION</scope>
    <source>
        <strain evidence="1">C57BL/6J</strain>
    </source>
</reference>
<name>D6RFT2_MOUSE</name>
<reference evidence="1 3" key="1">
    <citation type="journal article" date="2009" name="PLoS Biol.">
        <title>Lineage-specific biology revealed by a finished genome assembly of the mouse.</title>
        <authorList>
            <consortium name="Mouse Genome Sequencing Consortium"/>
            <person name="Church D.M."/>
            <person name="Goodstadt L."/>
            <person name="Hillier L.W."/>
            <person name="Zody M.C."/>
            <person name="Goldstein S."/>
            <person name="She X."/>
            <person name="Bult C.J."/>
            <person name="Agarwala R."/>
            <person name="Cherry J.L."/>
            <person name="DiCuccio M."/>
            <person name="Hlavina W."/>
            <person name="Kapustin Y."/>
            <person name="Meric P."/>
            <person name="Maglott D."/>
            <person name="Birtle Z."/>
            <person name="Marques A.C."/>
            <person name="Graves T."/>
            <person name="Zhou S."/>
            <person name="Teague B."/>
            <person name="Potamousis K."/>
            <person name="Churas C."/>
            <person name="Place M."/>
            <person name="Herschleb J."/>
            <person name="Runnheim R."/>
            <person name="Forrest D."/>
            <person name="Amos-Landgraf J."/>
            <person name="Schwartz D.C."/>
            <person name="Cheng Z."/>
            <person name="Lindblad-Toh K."/>
            <person name="Eichler E.E."/>
            <person name="Ponting C.P."/>
        </authorList>
    </citation>
    <scope>NUCLEOTIDE SEQUENCE [LARGE SCALE GENOMIC DNA]</scope>
    <source>
        <strain evidence="1 3">C57BL/6J</strain>
    </source>
</reference>
<evidence type="ECO:0007829" key="5">
    <source>
        <dbReference type="ProteomicsDB" id="D6RFT2"/>
    </source>
</evidence>
<dbReference type="AlphaFoldDB" id="D6RFT2"/>
<reference evidence="1 3" key="2">
    <citation type="journal article" date="2011" name="PLoS Biol.">
        <title>Modernizing reference genome assemblies.</title>
        <authorList>
            <person name="Church D.M."/>
            <person name="Schneider V.A."/>
            <person name="Graves T."/>
            <person name="Auger K."/>
            <person name="Cunningham F."/>
            <person name="Bouk N."/>
            <person name="Chen H.C."/>
            <person name="Agarwala R."/>
            <person name="McLaren W.M."/>
            <person name="Ritchie G.R."/>
            <person name="Albracht D."/>
            <person name="Kremitzki M."/>
            <person name="Rock S."/>
            <person name="Kotkiewicz H."/>
            <person name="Kremitzki C."/>
            <person name="Wollam A."/>
            <person name="Trani L."/>
            <person name="Fulton L."/>
            <person name="Fulton R."/>
            <person name="Matthews L."/>
            <person name="Whitehead S."/>
            <person name="Chow W."/>
            <person name="Torrance J."/>
            <person name="Dunn M."/>
            <person name="Harden G."/>
            <person name="Threadgold G."/>
            <person name="Wood J."/>
            <person name="Collins J."/>
            <person name="Heath P."/>
            <person name="Griffiths G."/>
            <person name="Pelan S."/>
            <person name="Grafham D."/>
            <person name="Eichler E.E."/>
            <person name="Weinstock G."/>
            <person name="Mardis E.R."/>
            <person name="Wilson R.K."/>
            <person name="Howe K."/>
            <person name="Flicek P."/>
            <person name="Hubbard T."/>
        </authorList>
    </citation>
    <scope>NUCLEOTIDE SEQUENCE [LARGE SCALE GENOMIC DNA]</scope>
    <source>
        <strain evidence="1 3">C57BL/6J</strain>
    </source>
</reference>
<evidence type="ECO:0000313" key="2">
    <source>
        <dbReference type="MGI" id="MGI:1926014"/>
    </source>
</evidence>
<dbReference type="ExpressionAtlas" id="D6RFT2">
    <property type="expression patterns" value="baseline and differential"/>
</dbReference>
<dbReference type="PeptideAtlas" id="D6RFT2"/>
<gene>
    <name evidence="1 2" type="primary">Fbxo22</name>
</gene>